<reference evidence="2 3" key="1">
    <citation type="journal article" date="2002" name="Int. J. Syst. Evol. Microbiol.">
        <title>Sphingopyxis witflariensis sp. nov., isolated from activated sludge.</title>
        <authorList>
            <person name="Kampfer P."/>
            <person name="Witzenberger R."/>
            <person name="Denner E.B."/>
            <person name="Busse H.J."/>
            <person name="Neef A."/>
        </authorList>
    </citation>
    <scope>NUCLEOTIDE SEQUENCE [LARGE SCALE GENOMIC DNA]</scope>
    <source>
        <strain evidence="2 3">DSM 14551</strain>
    </source>
</reference>
<evidence type="ECO:0000313" key="3">
    <source>
        <dbReference type="Proteomes" id="UP000197097"/>
    </source>
</evidence>
<dbReference type="Proteomes" id="UP000197097">
    <property type="component" value="Unassembled WGS sequence"/>
</dbReference>
<dbReference type="GO" id="GO:0004803">
    <property type="term" value="F:transposase activity"/>
    <property type="evidence" value="ECO:0007669"/>
    <property type="project" value="InterPro"/>
</dbReference>
<dbReference type="InterPro" id="IPR047650">
    <property type="entry name" value="Transpos_IS110"/>
</dbReference>
<gene>
    <name evidence="2" type="ORF">CDQ91_17230</name>
</gene>
<dbReference type="InterPro" id="IPR003346">
    <property type="entry name" value="Transposase_20"/>
</dbReference>
<dbReference type="AlphaFoldDB" id="A0A246JJX2"/>
<accession>A0A246JJX2</accession>
<feature type="domain" description="Transposase IS116/IS110/IS902 C-terminal" evidence="1">
    <location>
        <begin position="1"/>
        <end position="44"/>
    </location>
</feature>
<dbReference type="PANTHER" id="PTHR33055">
    <property type="entry name" value="TRANSPOSASE FOR INSERTION SEQUENCE ELEMENT IS1111A"/>
    <property type="match status" value="1"/>
</dbReference>
<sequence>MGLTPLQKSSGGKERLGRISKMGDKYIRRLLITGATSMVRRAKERPETVDPRLVDLLARKPTRVATVAMANKMARMIWAIMLRGETYRPHHTPALEG</sequence>
<evidence type="ECO:0000259" key="1">
    <source>
        <dbReference type="Pfam" id="PF02371"/>
    </source>
</evidence>
<dbReference type="GO" id="GO:0003677">
    <property type="term" value="F:DNA binding"/>
    <property type="evidence" value="ECO:0007669"/>
    <property type="project" value="InterPro"/>
</dbReference>
<organism evidence="2 3">
    <name type="scientific">Sphingopyxis witflariensis</name>
    <dbReference type="NCBI Taxonomy" id="173675"/>
    <lineage>
        <taxon>Bacteria</taxon>
        <taxon>Pseudomonadati</taxon>
        <taxon>Pseudomonadota</taxon>
        <taxon>Alphaproteobacteria</taxon>
        <taxon>Sphingomonadales</taxon>
        <taxon>Sphingomonadaceae</taxon>
        <taxon>Sphingopyxis</taxon>
    </lineage>
</organism>
<dbReference type="EMBL" id="NISJ01000011">
    <property type="protein sequence ID" value="OWQ92892.1"/>
    <property type="molecule type" value="Genomic_DNA"/>
</dbReference>
<dbReference type="PANTHER" id="PTHR33055:SF3">
    <property type="entry name" value="PUTATIVE TRANSPOSASE FOR IS117-RELATED"/>
    <property type="match status" value="1"/>
</dbReference>
<dbReference type="Pfam" id="PF02371">
    <property type="entry name" value="Transposase_20"/>
    <property type="match status" value="1"/>
</dbReference>
<dbReference type="GO" id="GO:0006313">
    <property type="term" value="P:DNA transposition"/>
    <property type="evidence" value="ECO:0007669"/>
    <property type="project" value="InterPro"/>
</dbReference>
<proteinExistence type="predicted"/>
<comment type="caution">
    <text evidence="2">The sequence shown here is derived from an EMBL/GenBank/DDBJ whole genome shotgun (WGS) entry which is preliminary data.</text>
</comment>
<name>A0A246JJX2_9SPHN</name>
<keyword evidence="3" id="KW-1185">Reference proteome</keyword>
<protein>
    <recommendedName>
        <fullName evidence="1">Transposase IS116/IS110/IS902 C-terminal domain-containing protein</fullName>
    </recommendedName>
</protein>
<dbReference type="OrthoDB" id="5289737at2"/>
<evidence type="ECO:0000313" key="2">
    <source>
        <dbReference type="EMBL" id="OWQ92892.1"/>
    </source>
</evidence>